<evidence type="ECO:0000256" key="12">
    <source>
        <dbReference type="ARBA" id="ARBA00023242"/>
    </source>
</evidence>
<keyword evidence="7" id="KW-0132">Cell division</keyword>
<dbReference type="InterPro" id="IPR011993">
    <property type="entry name" value="PH-like_dom_sf"/>
</dbReference>
<evidence type="ECO:0000256" key="7">
    <source>
        <dbReference type="ARBA" id="ARBA00022618"/>
    </source>
</evidence>
<sequence length="813" mass="91800">MTTDEAQQQKEQAQDPGPSSPQEPPAGHSPSSPPEEQPLKPHSRTSAGRGLSRLFSSFLKRSSQCSEGEGFETERADREKGEELKAPIADPEPELRIEGDPAFDQHSLSSCEIQLGPENKTKEEEGQKGEEKDQREEEEDVEEKEGDDSVEEKEEEEEEEDEEDKLEDKEEEEKDIKDPTCPTPPRRPGVMNCKVTLLDNTLYECELDKHAKGQELFVRVCDHLNLLERDYYGLAILETPSVKTWVDLTKEIRKQVQGTFCDCTFNVKFYPPDPAHLTEDITRYFLVLQLRKDILSGRLPCSFVTLALLGSYALQSELGEYDPDLHGNGYAKELRLAPGQTRELEEKMMELHRTYKSMTPAQADMMFLENAKKLAMYGVDLHPAKDLDGVDIMLGVCSSGLMVFKEKLRINRFPWPKVLKISYKRSSFFIKIRPSELELYESTIGFKLPNYRASKKLWKVCVEHHTFFRLTSTEVATTPRRFLALGSKFRYSGRTQAQTRQASSMIDRPAPLFQRSASKRESRSLDGAANAATPTGRTPRQEKKVEMKTERQGEKPSKPGPALEVKTARRERRESPTVTATNGERKSQHSPQPGSELVRTRKKRTKKTEADTIYIRHSNLMLEDLDRTQEGIMRHHTSVSELKRSFMESVPEPRPSEWDKRLSTNSPFRTASINGQLQPGSPLVKTHTVTISDVTNAVRGDMSAMEVPIVHTETKTITYEAAQPLDSGDSGVLLSAQTITSETVSTTTTTQITKTVRGGISETRIEKRIVITGDAEIDHDQALAQAIKEAKEQHPDMSVTRVVVHQETEITPQ</sequence>
<feature type="compositionally biased region" description="Basic and acidic residues" evidence="17">
    <location>
        <begin position="72"/>
        <end position="85"/>
    </location>
</feature>
<feature type="domain" description="FERM" evidence="18">
    <location>
        <begin position="191"/>
        <end position="472"/>
    </location>
</feature>
<dbReference type="InterPro" id="IPR008379">
    <property type="entry name" value="Band_4.1_C"/>
</dbReference>
<feature type="compositionally biased region" description="Polar residues" evidence="17">
    <location>
        <begin position="494"/>
        <end position="504"/>
    </location>
</feature>
<protein>
    <recommendedName>
        <fullName evidence="14">Protein 4.1</fullName>
    </recommendedName>
    <alternativeName>
        <fullName evidence="15">Band 4.1</fullName>
    </alternativeName>
    <alternativeName>
        <fullName evidence="16">Erythrocyte membrane protein band 4.1</fullName>
    </alternativeName>
</protein>
<evidence type="ECO:0000256" key="4">
    <source>
        <dbReference type="ARBA" id="ARBA00022448"/>
    </source>
</evidence>
<dbReference type="Pfam" id="PF05902">
    <property type="entry name" value="4_1_CTD"/>
    <property type="match status" value="1"/>
</dbReference>
<dbReference type="GO" id="GO:0030866">
    <property type="term" value="P:cortical actin cytoskeleton organization"/>
    <property type="evidence" value="ECO:0007669"/>
    <property type="project" value="InterPro"/>
</dbReference>
<dbReference type="GO" id="GO:0005886">
    <property type="term" value="C:plasma membrane"/>
    <property type="evidence" value="ECO:0007669"/>
    <property type="project" value="TreeGrafter"/>
</dbReference>
<dbReference type="SUPFAM" id="SSF50729">
    <property type="entry name" value="PH domain-like"/>
    <property type="match status" value="1"/>
</dbReference>
<dbReference type="SUPFAM" id="SSF54236">
    <property type="entry name" value="Ubiquitin-like"/>
    <property type="match status" value="1"/>
</dbReference>
<evidence type="ECO:0000256" key="17">
    <source>
        <dbReference type="SAM" id="MobiDB-lite"/>
    </source>
</evidence>
<dbReference type="Gene3D" id="3.10.20.90">
    <property type="entry name" value="Phosphatidylinositol 3-kinase Catalytic Subunit, Chain A, domain 1"/>
    <property type="match status" value="1"/>
</dbReference>
<comment type="caution">
    <text evidence="19">The sequence shown here is derived from an EMBL/GenBank/DDBJ whole genome shotgun (WGS) entry which is preliminary data.</text>
</comment>
<feature type="compositionally biased region" description="Acidic residues" evidence="17">
    <location>
        <begin position="136"/>
        <end position="173"/>
    </location>
</feature>
<keyword evidence="10" id="KW-0009">Actin-binding</keyword>
<dbReference type="GO" id="GO:0051301">
    <property type="term" value="P:cell division"/>
    <property type="evidence" value="ECO:0007669"/>
    <property type="project" value="UniProtKB-KW"/>
</dbReference>
<feature type="compositionally biased region" description="Low complexity" evidence="17">
    <location>
        <begin position="48"/>
        <end position="63"/>
    </location>
</feature>
<dbReference type="GO" id="GO:0003779">
    <property type="term" value="F:actin binding"/>
    <property type="evidence" value="ECO:0007669"/>
    <property type="project" value="UniProtKB-KW"/>
</dbReference>
<dbReference type="InterPro" id="IPR007477">
    <property type="entry name" value="SAB_dom"/>
</dbReference>
<dbReference type="SMART" id="SM01196">
    <property type="entry name" value="FERM_C"/>
    <property type="match status" value="1"/>
</dbReference>
<dbReference type="InterPro" id="IPR019748">
    <property type="entry name" value="FERM_central"/>
</dbReference>
<gene>
    <name evidence="19" type="ORF">MATL_G00231030</name>
</gene>
<dbReference type="Pfam" id="PF04382">
    <property type="entry name" value="SAB"/>
    <property type="match status" value="1"/>
</dbReference>
<dbReference type="InterPro" id="IPR019749">
    <property type="entry name" value="Band_41_domain"/>
</dbReference>
<dbReference type="Gene3D" id="2.30.29.30">
    <property type="entry name" value="Pleckstrin-homology domain (PH domain)/Phosphotyrosine-binding domain (PTB)"/>
    <property type="match status" value="1"/>
</dbReference>
<dbReference type="Pfam" id="PF09379">
    <property type="entry name" value="FERM_N"/>
    <property type="match status" value="1"/>
</dbReference>
<name>A0A9D3SY25_MEGAT</name>
<proteinExistence type="predicted"/>
<dbReference type="SMART" id="SM00295">
    <property type="entry name" value="B41"/>
    <property type="match status" value="1"/>
</dbReference>
<organism evidence="19 20">
    <name type="scientific">Megalops atlanticus</name>
    <name type="common">Tarpon</name>
    <name type="synonym">Clupea gigantea</name>
    <dbReference type="NCBI Taxonomy" id="7932"/>
    <lineage>
        <taxon>Eukaryota</taxon>
        <taxon>Metazoa</taxon>
        <taxon>Chordata</taxon>
        <taxon>Craniata</taxon>
        <taxon>Vertebrata</taxon>
        <taxon>Euteleostomi</taxon>
        <taxon>Actinopterygii</taxon>
        <taxon>Neopterygii</taxon>
        <taxon>Teleostei</taxon>
        <taxon>Elopiformes</taxon>
        <taxon>Megalopidae</taxon>
        <taxon>Megalops</taxon>
    </lineage>
</organism>
<keyword evidence="9" id="KW-0112">Calmodulin-binding</keyword>
<dbReference type="GO" id="GO:0005634">
    <property type="term" value="C:nucleus"/>
    <property type="evidence" value="ECO:0007669"/>
    <property type="project" value="UniProtKB-SubCell"/>
</dbReference>
<evidence type="ECO:0000256" key="3">
    <source>
        <dbReference type="ARBA" id="ARBA00004544"/>
    </source>
</evidence>
<dbReference type="InterPro" id="IPR014352">
    <property type="entry name" value="FERM/acyl-CoA-bd_prot_sf"/>
</dbReference>
<dbReference type="AlphaFoldDB" id="A0A9D3SY25"/>
<dbReference type="PROSITE" id="PS50057">
    <property type="entry name" value="FERM_3"/>
    <property type="match status" value="1"/>
</dbReference>
<feature type="compositionally biased region" description="Low complexity" evidence="17">
    <location>
        <begin position="1"/>
        <end position="15"/>
    </location>
</feature>
<evidence type="ECO:0000313" key="20">
    <source>
        <dbReference type="Proteomes" id="UP001046870"/>
    </source>
</evidence>
<feature type="region of interest" description="Disordered" evidence="17">
    <location>
        <begin position="494"/>
        <end position="609"/>
    </location>
</feature>
<evidence type="ECO:0000256" key="1">
    <source>
        <dbReference type="ARBA" id="ARBA00004123"/>
    </source>
</evidence>
<evidence type="ECO:0000256" key="6">
    <source>
        <dbReference type="ARBA" id="ARBA00022553"/>
    </source>
</evidence>
<evidence type="ECO:0000256" key="10">
    <source>
        <dbReference type="ARBA" id="ARBA00023203"/>
    </source>
</evidence>
<keyword evidence="13" id="KW-0131">Cell cycle</keyword>
<dbReference type="InterPro" id="IPR000299">
    <property type="entry name" value="FERM_domain"/>
</dbReference>
<dbReference type="InterPro" id="IPR000798">
    <property type="entry name" value="Ez/rad/moesin-like"/>
</dbReference>
<dbReference type="SUPFAM" id="SSF47031">
    <property type="entry name" value="Second domain of FERM"/>
    <property type="match status" value="1"/>
</dbReference>
<dbReference type="FunFam" id="3.10.20.90:FF:000002">
    <property type="entry name" value="Erythrocyte protein band 4.1-like 3"/>
    <property type="match status" value="1"/>
</dbReference>
<dbReference type="GO" id="GO:0005198">
    <property type="term" value="F:structural molecule activity"/>
    <property type="evidence" value="ECO:0007669"/>
    <property type="project" value="InterPro"/>
</dbReference>
<dbReference type="EMBL" id="JAFDVH010000021">
    <property type="protein sequence ID" value="KAG7457803.1"/>
    <property type="molecule type" value="Genomic_DNA"/>
</dbReference>
<dbReference type="GO" id="GO:0005516">
    <property type="term" value="F:calmodulin binding"/>
    <property type="evidence" value="ECO:0007669"/>
    <property type="project" value="UniProtKB-KW"/>
</dbReference>
<dbReference type="Pfam" id="PF08736">
    <property type="entry name" value="FA"/>
    <property type="match status" value="1"/>
</dbReference>
<dbReference type="PANTHER" id="PTHR23280:SF12">
    <property type="entry name" value="PROTEIN 4.1"/>
    <property type="match status" value="1"/>
</dbReference>
<dbReference type="GO" id="GO:0031032">
    <property type="term" value="P:actomyosin structure organization"/>
    <property type="evidence" value="ECO:0007669"/>
    <property type="project" value="TreeGrafter"/>
</dbReference>
<evidence type="ECO:0000256" key="14">
    <source>
        <dbReference type="ARBA" id="ARBA00023658"/>
    </source>
</evidence>
<keyword evidence="8" id="KW-0498">Mitosis</keyword>
<evidence type="ECO:0000256" key="16">
    <source>
        <dbReference type="ARBA" id="ARBA00032586"/>
    </source>
</evidence>
<reference evidence="19" key="1">
    <citation type="submission" date="2021-01" db="EMBL/GenBank/DDBJ databases">
        <authorList>
            <person name="Zahm M."/>
            <person name="Roques C."/>
            <person name="Cabau C."/>
            <person name="Klopp C."/>
            <person name="Donnadieu C."/>
            <person name="Jouanno E."/>
            <person name="Lampietro C."/>
            <person name="Louis A."/>
            <person name="Herpin A."/>
            <person name="Echchiki A."/>
            <person name="Berthelot C."/>
            <person name="Parey E."/>
            <person name="Roest-Crollius H."/>
            <person name="Braasch I."/>
            <person name="Postlethwait J."/>
            <person name="Bobe J."/>
            <person name="Montfort J."/>
            <person name="Bouchez O."/>
            <person name="Begum T."/>
            <person name="Mejri S."/>
            <person name="Adams A."/>
            <person name="Chen W.-J."/>
            <person name="Guiguen Y."/>
        </authorList>
    </citation>
    <scope>NUCLEOTIDE SEQUENCE</scope>
    <source>
        <strain evidence="19">YG-15Mar2019-1</strain>
        <tissue evidence="19">Brain</tissue>
    </source>
</reference>
<keyword evidence="11" id="KW-0206">Cytoskeleton</keyword>
<dbReference type="PANTHER" id="PTHR23280">
    <property type="entry name" value="4.1 G PROTEIN"/>
    <property type="match status" value="1"/>
</dbReference>
<dbReference type="OrthoDB" id="6589456at2759"/>
<keyword evidence="5" id="KW-0963">Cytoplasm</keyword>
<dbReference type="PRINTS" id="PR00661">
    <property type="entry name" value="ERMFAMILY"/>
</dbReference>
<keyword evidence="20" id="KW-1185">Reference proteome</keyword>
<feature type="compositionally biased region" description="Basic and acidic residues" evidence="17">
    <location>
        <begin position="539"/>
        <end position="557"/>
    </location>
</feature>
<evidence type="ECO:0000256" key="5">
    <source>
        <dbReference type="ARBA" id="ARBA00022490"/>
    </source>
</evidence>
<dbReference type="InterPro" id="IPR018980">
    <property type="entry name" value="FERM_PH-like_C"/>
</dbReference>
<keyword evidence="12" id="KW-0539">Nucleus</keyword>
<dbReference type="PRINTS" id="PR00935">
    <property type="entry name" value="BAND41"/>
</dbReference>
<dbReference type="FunFam" id="2.30.29.30:FF:000001">
    <property type="entry name" value="Erythrocyte membrane protein band 4.1"/>
    <property type="match status" value="1"/>
</dbReference>
<evidence type="ECO:0000256" key="2">
    <source>
        <dbReference type="ARBA" id="ARBA00004245"/>
    </source>
</evidence>
<feature type="compositionally biased region" description="Basic and acidic residues" evidence="17">
    <location>
        <begin position="119"/>
        <end position="135"/>
    </location>
</feature>
<feature type="region of interest" description="Disordered" evidence="17">
    <location>
        <begin position="1"/>
        <end position="190"/>
    </location>
</feature>
<dbReference type="InterPro" id="IPR035963">
    <property type="entry name" value="FERM_2"/>
</dbReference>
<dbReference type="CDD" id="cd14473">
    <property type="entry name" value="FERM_B-lobe"/>
    <property type="match status" value="1"/>
</dbReference>
<dbReference type="GO" id="GO:0005938">
    <property type="term" value="C:cell cortex"/>
    <property type="evidence" value="ECO:0007669"/>
    <property type="project" value="UniProtKB-SubCell"/>
</dbReference>
<evidence type="ECO:0000256" key="15">
    <source>
        <dbReference type="ARBA" id="ARBA00030419"/>
    </source>
</evidence>
<evidence type="ECO:0000256" key="9">
    <source>
        <dbReference type="ARBA" id="ARBA00022860"/>
    </source>
</evidence>
<dbReference type="InterPro" id="IPR019747">
    <property type="entry name" value="FERM_CS"/>
</dbReference>
<feature type="compositionally biased region" description="Basic and acidic residues" evidence="17">
    <location>
        <begin position="566"/>
        <end position="575"/>
    </location>
</feature>
<dbReference type="Pfam" id="PF09380">
    <property type="entry name" value="FERM_C"/>
    <property type="match status" value="1"/>
</dbReference>
<evidence type="ECO:0000313" key="19">
    <source>
        <dbReference type="EMBL" id="KAG7457803.1"/>
    </source>
</evidence>
<dbReference type="InterPro" id="IPR029071">
    <property type="entry name" value="Ubiquitin-like_domsf"/>
</dbReference>
<evidence type="ECO:0000256" key="8">
    <source>
        <dbReference type="ARBA" id="ARBA00022776"/>
    </source>
</evidence>
<dbReference type="Gene3D" id="1.20.80.10">
    <property type="match status" value="1"/>
</dbReference>
<dbReference type="Proteomes" id="UP001046870">
    <property type="component" value="Chromosome 21"/>
</dbReference>
<dbReference type="PROSITE" id="PS00661">
    <property type="entry name" value="FERM_2"/>
    <property type="match status" value="1"/>
</dbReference>
<dbReference type="InterPro" id="IPR018979">
    <property type="entry name" value="FERM_N"/>
</dbReference>
<dbReference type="PROSITE" id="PS00660">
    <property type="entry name" value="FERM_1"/>
    <property type="match status" value="1"/>
</dbReference>
<comment type="subcellular location">
    <subcellularLocation>
        <location evidence="3">Cytoplasm</location>
        <location evidence="3">Cell cortex</location>
    </subcellularLocation>
    <subcellularLocation>
        <location evidence="2">Cytoplasm</location>
        <location evidence="2">Cytoskeleton</location>
    </subcellularLocation>
    <subcellularLocation>
        <location evidence="1">Nucleus</location>
    </subcellularLocation>
</comment>
<dbReference type="PIRSF" id="PIRSF002304">
    <property type="entry name" value="Membrane_skeletal_4_1"/>
    <property type="match status" value="1"/>
</dbReference>
<dbReference type="GO" id="GO:0005856">
    <property type="term" value="C:cytoskeleton"/>
    <property type="evidence" value="ECO:0007669"/>
    <property type="project" value="UniProtKB-SubCell"/>
</dbReference>
<dbReference type="Pfam" id="PF00373">
    <property type="entry name" value="FERM_M"/>
    <property type="match status" value="1"/>
</dbReference>
<keyword evidence="4" id="KW-0813">Transport</keyword>
<evidence type="ECO:0000259" key="18">
    <source>
        <dbReference type="PROSITE" id="PS50057"/>
    </source>
</evidence>
<evidence type="ECO:0000256" key="11">
    <source>
        <dbReference type="ARBA" id="ARBA00023212"/>
    </source>
</evidence>
<accession>A0A9D3SY25</accession>
<dbReference type="FunFam" id="1.20.80.10:FF:000001">
    <property type="entry name" value="Erythrocyte membrane protein band 4.1"/>
    <property type="match status" value="1"/>
</dbReference>
<evidence type="ECO:0000256" key="13">
    <source>
        <dbReference type="ARBA" id="ARBA00023306"/>
    </source>
</evidence>
<keyword evidence="6" id="KW-0597">Phosphoprotein</keyword>
<dbReference type="SMART" id="SM01195">
    <property type="entry name" value="FA"/>
    <property type="match status" value="1"/>
</dbReference>
<dbReference type="CDD" id="cd13184">
    <property type="entry name" value="FERM_C_4_1_family"/>
    <property type="match status" value="1"/>
</dbReference>
<dbReference type="InterPro" id="IPR014847">
    <property type="entry name" value="FA"/>
</dbReference>